<dbReference type="EMBL" id="LNFP01000197">
    <property type="protein sequence ID" value="KUF95897.1"/>
    <property type="molecule type" value="Genomic_DNA"/>
</dbReference>
<feature type="compositionally biased region" description="Basic and acidic residues" evidence="1">
    <location>
        <begin position="85"/>
        <end position="95"/>
    </location>
</feature>
<dbReference type="Proteomes" id="UP000052943">
    <property type="component" value="Unassembled WGS sequence"/>
</dbReference>
<feature type="compositionally biased region" description="Basic residues" evidence="1">
    <location>
        <begin position="116"/>
        <end position="129"/>
    </location>
</feature>
<sequence length="129" mass="14180">MVGKPRKSRSASVSAETKAPRGKRSASISEQQEAIETTEPPTKKMALMEDNEEPGPEPTGQQVARLELKIQELDAENERLKEQVEKLQMEQADSKPKKKATAKAQSKVKPASARAQFKRKSAKAKPAKA</sequence>
<name>A0A0W8CIX3_PHYNI</name>
<evidence type="ECO:0000256" key="1">
    <source>
        <dbReference type="SAM" id="MobiDB-lite"/>
    </source>
</evidence>
<evidence type="ECO:0000313" key="5">
    <source>
        <dbReference type="Proteomes" id="UP000054636"/>
    </source>
</evidence>
<feature type="compositionally biased region" description="Polar residues" evidence="1">
    <location>
        <begin position="26"/>
        <end position="35"/>
    </location>
</feature>
<evidence type="ECO:0000313" key="2">
    <source>
        <dbReference type="EMBL" id="KUF83985.1"/>
    </source>
</evidence>
<proteinExistence type="predicted"/>
<feature type="region of interest" description="Disordered" evidence="1">
    <location>
        <begin position="85"/>
        <end position="129"/>
    </location>
</feature>
<protein>
    <submittedName>
        <fullName evidence="2">Uncharacterized protein</fullName>
    </submittedName>
</protein>
<dbReference type="Proteomes" id="UP000054636">
    <property type="component" value="Unassembled WGS sequence"/>
</dbReference>
<dbReference type="OrthoDB" id="126067at2759"/>
<reference evidence="4 5" key="1">
    <citation type="submission" date="2015-11" db="EMBL/GenBank/DDBJ databases">
        <title>Genomes and virulence difference between two physiological races of Phytophthora nicotianae.</title>
        <authorList>
            <person name="Liu H."/>
            <person name="Ma X."/>
            <person name="Yu H."/>
            <person name="Fang D."/>
            <person name="Li Y."/>
            <person name="Wang X."/>
            <person name="Wang W."/>
            <person name="Dong Y."/>
            <person name="Xiao B."/>
        </authorList>
    </citation>
    <scope>NUCLEOTIDE SEQUENCE [LARGE SCALE GENOMIC DNA]</scope>
    <source>
        <strain evidence="4">race 0</strain>
        <strain evidence="2">Race 0</strain>
        <strain evidence="3">Race 1</strain>
        <strain evidence="5">race 1</strain>
    </source>
</reference>
<evidence type="ECO:0000313" key="3">
    <source>
        <dbReference type="EMBL" id="KUF95897.1"/>
    </source>
</evidence>
<feature type="region of interest" description="Disordered" evidence="1">
    <location>
        <begin position="1"/>
        <end position="62"/>
    </location>
</feature>
<dbReference type="EMBL" id="LNFO01003021">
    <property type="protein sequence ID" value="KUF83985.1"/>
    <property type="molecule type" value="Genomic_DNA"/>
</dbReference>
<evidence type="ECO:0000313" key="4">
    <source>
        <dbReference type="Proteomes" id="UP000052943"/>
    </source>
</evidence>
<accession>A0A0W8CIX3</accession>
<organism evidence="2 4">
    <name type="scientific">Phytophthora nicotianae</name>
    <name type="common">Potato buckeye rot agent</name>
    <name type="synonym">Phytophthora parasitica</name>
    <dbReference type="NCBI Taxonomy" id="4792"/>
    <lineage>
        <taxon>Eukaryota</taxon>
        <taxon>Sar</taxon>
        <taxon>Stramenopiles</taxon>
        <taxon>Oomycota</taxon>
        <taxon>Peronosporomycetes</taxon>
        <taxon>Peronosporales</taxon>
        <taxon>Peronosporaceae</taxon>
        <taxon>Phytophthora</taxon>
    </lineage>
</organism>
<dbReference type="AlphaFoldDB" id="A0A0W8CIX3"/>
<comment type="caution">
    <text evidence="2">The sequence shown here is derived from an EMBL/GenBank/DDBJ whole genome shotgun (WGS) entry which is preliminary data.</text>
</comment>
<dbReference type="SUPFAM" id="SSF75704">
    <property type="entry name" value="Mitotic arrest deficient-like 1, Mad1"/>
    <property type="match status" value="1"/>
</dbReference>
<gene>
    <name evidence="2" type="ORF">AM587_10002819</name>
    <name evidence="3" type="ORF">AM588_10008413</name>
</gene>